<comment type="caution">
    <text evidence="6">The sequence shown here is derived from an EMBL/GenBank/DDBJ whole genome shotgun (WGS) entry which is preliminary data.</text>
</comment>
<feature type="domain" description="TIL" evidence="5">
    <location>
        <begin position="96"/>
        <end position="150"/>
    </location>
</feature>
<keyword evidence="3" id="KW-1015">Disulfide bond</keyword>
<dbReference type="EMBL" id="BTSY01000007">
    <property type="protein sequence ID" value="GMT36437.1"/>
    <property type="molecule type" value="Genomic_DNA"/>
</dbReference>
<reference evidence="6" key="1">
    <citation type="submission" date="2023-10" db="EMBL/GenBank/DDBJ databases">
        <title>Genome assembly of Pristionchus species.</title>
        <authorList>
            <person name="Yoshida K."/>
            <person name="Sommer R.J."/>
        </authorList>
    </citation>
    <scope>NUCLEOTIDE SEQUENCE</scope>
    <source>
        <strain evidence="6">RS5133</strain>
    </source>
</reference>
<dbReference type="InterPro" id="IPR002919">
    <property type="entry name" value="TIL_dom"/>
</dbReference>
<dbReference type="PANTHER" id="PTHR23259">
    <property type="entry name" value="RIDDLE"/>
    <property type="match status" value="1"/>
</dbReference>
<feature type="domain" description="TIL" evidence="5">
    <location>
        <begin position="166"/>
        <end position="220"/>
    </location>
</feature>
<evidence type="ECO:0000313" key="7">
    <source>
        <dbReference type="Proteomes" id="UP001432322"/>
    </source>
</evidence>
<keyword evidence="1" id="KW-0646">Protease inhibitor</keyword>
<evidence type="ECO:0000256" key="2">
    <source>
        <dbReference type="ARBA" id="ARBA00022900"/>
    </source>
</evidence>
<gene>
    <name evidence="6" type="ORF">PFISCL1PPCAC_27735</name>
</gene>
<feature type="domain" description="TIL" evidence="5">
    <location>
        <begin position="27"/>
        <end position="79"/>
    </location>
</feature>
<keyword evidence="2" id="KW-0722">Serine protease inhibitor</keyword>
<dbReference type="Gene3D" id="2.10.25.10">
    <property type="entry name" value="Laminin"/>
    <property type="match status" value="3"/>
</dbReference>
<dbReference type="Proteomes" id="UP001432322">
    <property type="component" value="Unassembled WGS sequence"/>
</dbReference>
<evidence type="ECO:0000259" key="5">
    <source>
        <dbReference type="Pfam" id="PF01826"/>
    </source>
</evidence>
<evidence type="ECO:0000313" key="6">
    <source>
        <dbReference type="EMBL" id="GMT36437.1"/>
    </source>
</evidence>
<dbReference type="GO" id="GO:0004867">
    <property type="term" value="F:serine-type endopeptidase inhibitor activity"/>
    <property type="evidence" value="ECO:0007669"/>
    <property type="project" value="UniProtKB-KW"/>
</dbReference>
<protein>
    <recommendedName>
        <fullName evidence="5">TIL domain-containing protein</fullName>
    </recommendedName>
</protein>
<sequence length="226" mass="24883">MIRFVFLVLACNLTLASARIGGGKHNCTEFEEWKKCATCEPACDNKDPMCFPTCYPSRCMCLPGLYRNNEGKCVTLAECDTAKPAPLPTLIHPQLCKKNEQFKECSTLCEAKCGEPEPIFCIRMCGDPACQCSEGFYRNSDGECVSRADCEKKKPTPPPVPEQPACKKNEQFNQCSTLCEAKCGEWNGVACFLMCGEPACQCSEGFYRNSDGECASRAECEANMSS</sequence>
<keyword evidence="7" id="KW-1185">Reference proteome</keyword>
<dbReference type="Pfam" id="PF01826">
    <property type="entry name" value="TIL"/>
    <property type="match status" value="3"/>
</dbReference>
<dbReference type="CDD" id="cd19941">
    <property type="entry name" value="TIL"/>
    <property type="match status" value="3"/>
</dbReference>
<feature type="signal peptide" evidence="4">
    <location>
        <begin position="1"/>
        <end position="18"/>
    </location>
</feature>
<evidence type="ECO:0000256" key="4">
    <source>
        <dbReference type="SAM" id="SignalP"/>
    </source>
</evidence>
<accession>A0AAV5WZH4</accession>
<evidence type="ECO:0000256" key="1">
    <source>
        <dbReference type="ARBA" id="ARBA00022690"/>
    </source>
</evidence>
<name>A0AAV5WZH4_9BILA</name>
<organism evidence="6 7">
    <name type="scientific">Pristionchus fissidentatus</name>
    <dbReference type="NCBI Taxonomy" id="1538716"/>
    <lineage>
        <taxon>Eukaryota</taxon>
        <taxon>Metazoa</taxon>
        <taxon>Ecdysozoa</taxon>
        <taxon>Nematoda</taxon>
        <taxon>Chromadorea</taxon>
        <taxon>Rhabditida</taxon>
        <taxon>Rhabditina</taxon>
        <taxon>Diplogasteromorpha</taxon>
        <taxon>Diplogasteroidea</taxon>
        <taxon>Neodiplogasteridae</taxon>
        <taxon>Pristionchus</taxon>
    </lineage>
</organism>
<feature type="chain" id="PRO_5043507017" description="TIL domain-containing protein" evidence="4">
    <location>
        <begin position="19"/>
        <end position="226"/>
    </location>
</feature>
<dbReference type="PANTHER" id="PTHR23259:SF70">
    <property type="entry name" value="ACCESSORY GLAND PROTEIN ACP62F-RELATED"/>
    <property type="match status" value="1"/>
</dbReference>
<evidence type="ECO:0000256" key="3">
    <source>
        <dbReference type="ARBA" id="ARBA00023157"/>
    </source>
</evidence>
<dbReference type="AlphaFoldDB" id="A0AAV5WZH4"/>
<dbReference type="InterPro" id="IPR036084">
    <property type="entry name" value="Ser_inhib-like_sf"/>
</dbReference>
<feature type="non-terminal residue" evidence="6">
    <location>
        <position position="226"/>
    </location>
</feature>
<dbReference type="InterPro" id="IPR051368">
    <property type="entry name" value="SerProtInhib-TIL_Domain"/>
</dbReference>
<proteinExistence type="predicted"/>
<dbReference type="SUPFAM" id="SSF57567">
    <property type="entry name" value="Serine protease inhibitors"/>
    <property type="match status" value="3"/>
</dbReference>
<keyword evidence="4" id="KW-0732">Signal</keyword>